<feature type="compositionally biased region" description="Basic residues" evidence="1">
    <location>
        <begin position="31"/>
        <end position="41"/>
    </location>
</feature>
<evidence type="ECO:0000313" key="3">
    <source>
        <dbReference type="Proteomes" id="UP000254512"/>
    </source>
</evidence>
<dbReference type="EMBL" id="UGHD01000003">
    <property type="protein sequence ID" value="STO98216.1"/>
    <property type="molecule type" value="Genomic_DNA"/>
</dbReference>
<gene>
    <name evidence="2" type="ORF">NCTC11645_03200</name>
</gene>
<sequence length="53" mass="6746">MAKWEQWLRDDTKRKEKFHSKFHDEFDDRQRGKKARRKTRPGRSLQEDYYPFD</sequence>
<proteinExistence type="predicted"/>
<dbReference type="Proteomes" id="UP000254512">
    <property type="component" value="Unassembled WGS sequence"/>
</dbReference>
<evidence type="ECO:0000313" key="2">
    <source>
        <dbReference type="EMBL" id="STO98216.1"/>
    </source>
</evidence>
<protein>
    <submittedName>
        <fullName evidence="2">Uncharacterized protein</fullName>
    </submittedName>
</protein>
<dbReference type="RefSeq" id="WP_005502814.1">
    <property type="nucleotide sequence ID" value="NZ_CABMOB010000001.1"/>
</dbReference>
<accession>A0A377J8U2</accession>
<reference evidence="2 3" key="1">
    <citation type="submission" date="2018-06" db="EMBL/GenBank/DDBJ databases">
        <authorList>
            <consortium name="Pathogen Informatics"/>
            <person name="Doyle S."/>
        </authorList>
    </citation>
    <scope>NUCLEOTIDE SEQUENCE [LARGE SCALE GENOMIC DNA]</scope>
    <source>
        <strain evidence="2 3">NCTC11645</strain>
    </source>
</reference>
<dbReference type="AlphaFoldDB" id="A0A377J8U2"/>
<evidence type="ECO:0000256" key="1">
    <source>
        <dbReference type="SAM" id="MobiDB-lite"/>
    </source>
</evidence>
<dbReference type="GeneID" id="59227104"/>
<feature type="compositionally biased region" description="Basic and acidic residues" evidence="1">
    <location>
        <begin position="21"/>
        <end position="30"/>
    </location>
</feature>
<feature type="region of interest" description="Disordered" evidence="1">
    <location>
        <begin position="21"/>
        <end position="53"/>
    </location>
</feature>
<organism evidence="2 3">
    <name type="scientific">Grimontia hollisae</name>
    <name type="common">Vibrio hollisae</name>
    <dbReference type="NCBI Taxonomy" id="673"/>
    <lineage>
        <taxon>Bacteria</taxon>
        <taxon>Pseudomonadati</taxon>
        <taxon>Pseudomonadota</taxon>
        <taxon>Gammaproteobacteria</taxon>
        <taxon>Vibrionales</taxon>
        <taxon>Vibrionaceae</taxon>
        <taxon>Grimontia</taxon>
    </lineage>
</organism>
<name>A0A377J8U2_GRIHO</name>